<dbReference type="InterPro" id="IPR037523">
    <property type="entry name" value="VOC_core"/>
</dbReference>
<gene>
    <name evidence="2" type="primary">mhqA_1</name>
    <name evidence="2" type="ORF">JEOPIN946_00279</name>
</gene>
<dbReference type="Proteomes" id="UP000588186">
    <property type="component" value="Unassembled WGS sequence"/>
</dbReference>
<accession>A0A6V7R3X8</accession>
<keyword evidence="3" id="KW-1185">Reference proteome</keyword>
<dbReference type="InterPro" id="IPR052537">
    <property type="entry name" value="Extradiol_RC_dioxygenase"/>
</dbReference>
<evidence type="ECO:0000313" key="2">
    <source>
        <dbReference type="EMBL" id="CAD2072081.1"/>
    </source>
</evidence>
<comment type="caution">
    <text evidence="2">The sequence shown here is derived from an EMBL/GenBank/DDBJ whole genome shotgun (WGS) entry which is preliminary data.</text>
</comment>
<dbReference type="Gene3D" id="3.10.180.10">
    <property type="entry name" value="2,3-Dihydroxybiphenyl 1,2-Dioxygenase, domain 1"/>
    <property type="match status" value="2"/>
</dbReference>
<dbReference type="InterPro" id="IPR029068">
    <property type="entry name" value="Glyas_Bleomycin-R_OHBP_Dase"/>
</dbReference>
<dbReference type="EMBL" id="CAJEWB010000004">
    <property type="protein sequence ID" value="CAD2072081.1"/>
    <property type="molecule type" value="Genomic_DNA"/>
</dbReference>
<dbReference type="PANTHER" id="PTHR36110">
    <property type="entry name" value="RING-CLEAVING DIOXYGENASE MHQE-RELATED"/>
    <property type="match status" value="1"/>
</dbReference>
<name>A0A6V7R3X8_9BACL</name>
<evidence type="ECO:0000313" key="3">
    <source>
        <dbReference type="Proteomes" id="UP000588186"/>
    </source>
</evidence>
<dbReference type="SUPFAM" id="SSF54593">
    <property type="entry name" value="Glyoxalase/Bleomycin resistance protein/Dihydroxybiphenyl dioxygenase"/>
    <property type="match status" value="1"/>
</dbReference>
<sequence length="306" mass="35280">MVAKGIHHVSAITRNIQHNYYFMTQILGLRLVKKTVNQDDTSMYHLFYADYKGSPGTDMTFFEIKGTDKHTPGTNAISKTIFRVKSNEALNYWLDRFDEFKVEHGEIIEYYRKPALEFYDDEAQRMMLIVDPIEEDVAPFGNNGEIADEYRITSLHGVEVTVQYAQPFVDFMQLLGGKHNSKLDVVQFGNDCVYVNEIRQNFVEKQGYGSVHHFAMQVEDEAALQQILELVKEERYPNSGIVDRYYFKALYVAAPNHITVEIATNGPGFTSDEDLESLGEKLALPPFLEEDRVFIELYLKPVKQFQ</sequence>
<keyword evidence="2" id="KW-0560">Oxidoreductase</keyword>
<organism evidence="2 3">
    <name type="scientific">Phocicoccus pinnipedialis</name>
    <dbReference type="NCBI Taxonomy" id="110845"/>
    <lineage>
        <taxon>Bacteria</taxon>
        <taxon>Bacillati</taxon>
        <taxon>Bacillota</taxon>
        <taxon>Bacilli</taxon>
        <taxon>Bacillales</taxon>
        <taxon>Salinicoccaceae</taxon>
        <taxon>Phocicoccus</taxon>
    </lineage>
</organism>
<dbReference type="AlphaFoldDB" id="A0A6V7R3X8"/>
<feature type="domain" description="VOC" evidence="1">
    <location>
        <begin position="154"/>
        <end position="265"/>
    </location>
</feature>
<keyword evidence="2" id="KW-0223">Dioxygenase</keyword>
<feature type="domain" description="VOC" evidence="1">
    <location>
        <begin position="5"/>
        <end position="131"/>
    </location>
</feature>
<dbReference type="PANTHER" id="PTHR36110:SF3">
    <property type="entry name" value="VOC DOMAIN-CONTAINING PROTEIN"/>
    <property type="match status" value="1"/>
</dbReference>
<reference evidence="2 3" key="1">
    <citation type="submission" date="2020-07" db="EMBL/GenBank/DDBJ databases">
        <authorList>
            <person name="Criscuolo A."/>
        </authorList>
    </citation>
    <scope>NUCLEOTIDE SEQUENCE [LARGE SCALE GENOMIC DNA]</scope>
    <source>
        <strain evidence="2">CIP107946</strain>
    </source>
</reference>
<dbReference type="GO" id="GO:0051213">
    <property type="term" value="F:dioxygenase activity"/>
    <property type="evidence" value="ECO:0007669"/>
    <property type="project" value="UniProtKB-KW"/>
</dbReference>
<protein>
    <submittedName>
        <fullName evidence="2">Ring-cleaving dioxygenase MhqA</fullName>
    </submittedName>
</protein>
<proteinExistence type="predicted"/>
<dbReference type="RefSeq" id="WP_186076190.1">
    <property type="nucleotide sequence ID" value="NZ_CAJEWB010000004.1"/>
</dbReference>
<dbReference type="PROSITE" id="PS51819">
    <property type="entry name" value="VOC"/>
    <property type="match status" value="2"/>
</dbReference>
<evidence type="ECO:0000259" key="1">
    <source>
        <dbReference type="PROSITE" id="PS51819"/>
    </source>
</evidence>